<name>A0A6D2JAZ4_9BRAS</name>
<sequence length="115" mass="13122">MQENVVSCDLLNKTQQDNESFEVNGFLVPSSQVESVKRIFENHPDIASGVVTQKGGFKVDWLEKKIKQLMEKKNRVKTGKGRLPEMECEDMKALLEKEKAEVADANKPFSFEDFL</sequence>
<gene>
    <name evidence="1" type="ORF">MERR_LOCUS24061</name>
</gene>
<proteinExistence type="predicted"/>
<dbReference type="InterPro" id="IPR050804">
    <property type="entry name" value="MCC"/>
</dbReference>
<evidence type="ECO:0000313" key="1">
    <source>
        <dbReference type="EMBL" id="CAA7036826.1"/>
    </source>
</evidence>
<comment type="caution">
    <text evidence="1">The sequence shown here is derived from an EMBL/GenBank/DDBJ whole genome shotgun (WGS) entry which is preliminary data.</text>
</comment>
<dbReference type="EMBL" id="CACVBM020001164">
    <property type="protein sequence ID" value="CAA7036826.1"/>
    <property type="molecule type" value="Genomic_DNA"/>
</dbReference>
<dbReference type="PANTHER" id="PTHR46236">
    <property type="entry name" value="TRAF-LIKE SUPERFAMILY PROTEIN"/>
    <property type="match status" value="1"/>
</dbReference>
<protein>
    <submittedName>
        <fullName evidence="1">Uncharacterized protein</fullName>
    </submittedName>
</protein>
<organism evidence="1 2">
    <name type="scientific">Microthlaspi erraticum</name>
    <dbReference type="NCBI Taxonomy" id="1685480"/>
    <lineage>
        <taxon>Eukaryota</taxon>
        <taxon>Viridiplantae</taxon>
        <taxon>Streptophyta</taxon>
        <taxon>Embryophyta</taxon>
        <taxon>Tracheophyta</taxon>
        <taxon>Spermatophyta</taxon>
        <taxon>Magnoliopsida</taxon>
        <taxon>eudicotyledons</taxon>
        <taxon>Gunneridae</taxon>
        <taxon>Pentapetalae</taxon>
        <taxon>rosids</taxon>
        <taxon>malvids</taxon>
        <taxon>Brassicales</taxon>
        <taxon>Brassicaceae</taxon>
        <taxon>Coluteocarpeae</taxon>
        <taxon>Microthlaspi</taxon>
    </lineage>
</organism>
<evidence type="ECO:0000313" key="2">
    <source>
        <dbReference type="Proteomes" id="UP000467841"/>
    </source>
</evidence>
<reference evidence="1" key="1">
    <citation type="submission" date="2020-01" db="EMBL/GenBank/DDBJ databases">
        <authorList>
            <person name="Mishra B."/>
        </authorList>
    </citation>
    <scope>NUCLEOTIDE SEQUENCE [LARGE SCALE GENOMIC DNA]</scope>
</reference>
<dbReference type="OrthoDB" id="10567361at2759"/>
<accession>A0A6D2JAZ4</accession>
<dbReference type="PANTHER" id="PTHR46236:SF35">
    <property type="entry name" value="MATH DOMAIN-CONTAINING PROTEIN"/>
    <property type="match status" value="1"/>
</dbReference>
<keyword evidence="2" id="KW-1185">Reference proteome</keyword>
<dbReference type="Proteomes" id="UP000467841">
    <property type="component" value="Unassembled WGS sequence"/>
</dbReference>
<dbReference type="AlphaFoldDB" id="A0A6D2JAZ4"/>